<dbReference type="PATRIC" id="fig|1114960.4.peg.3637"/>
<organism evidence="1 2">
    <name type="scientific">Rhodococcus pyridinivorans AK37</name>
    <dbReference type="NCBI Taxonomy" id="1114960"/>
    <lineage>
        <taxon>Bacteria</taxon>
        <taxon>Bacillati</taxon>
        <taxon>Actinomycetota</taxon>
        <taxon>Actinomycetes</taxon>
        <taxon>Mycobacteriales</taxon>
        <taxon>Nocardiaceae</taxon>
        <taxon>Rhodococcus</taxon>
    </lineage>
</organism>
<protein>
    <submittedName>
        <fullName evidence="1">Uncharacterized protein</fullName>
    </submittedName>
</protein>
<accession>H0JV29</accession>
<evidence type="ECO:0000313" key="2">
    <source>
        <dbReference type="Proteomes" id="UP000005064"/>
    </source>
</evidence>
<sequence>MRRRRIAAAGQVPPMLWTFDAEDWSGTPAERVHAWCAARREWARTNPWPGGAVEMIVQNRAVRRQVMHGGDR</sequence>
<name>H0JV29_9NOCA</name>
<comment type="caution">
    <text evidence="1">The sequence shown here is derived from an EMBL/GenBank/DDBJ whole genome shotgun (WGS) entry which is preliminary data.</text>
</comment>
<dbReference type="RefSeq" id="WP_006553495.1">
    <property type="nucleotide sequence ID" value="NZ_AHBW01000051.1"/>
</dbReference>
<gene>
    <name evidence="1" type="ORF">AK37_17800</name>
</gene>
<dbReference type="EMBL" id="AHBW01000051">
    <property type="protein sequence ID" value="EHK82125.1"/>
    <property type="molecule type" value="Genomic_DNA"/>
</dbReference>
<dbReference type="AlphaFoldDB" id="H0JV29"/>
<reference evidence="1 2" key="1">
    <citation type="submission" date="2011-12" db="EMBL/GenBank/DDBJ databases">
        <authorList>
            <person name="Kriszt B."/>
            <person name="Tancsics A."/>
            <person name="Cserhati M."/>
            <person name="Toth A."/>
            <person name="Nagy I."/>
            <person name="Horvath B."/>
            <person name="Tamura T."/>
            <person name="Kukolya J."/>
            <person name="Szoboszlay S."/>
        </authorList>
    </citation>
    <scope>NUCLEOTIDE SEQUENCE [LARGE SCALE GENOMIC DNA]</scope>
    <source>
        <strain evidence="1 2">AK37</strain>
    </source>
</reference>
<proteinExistence type="predicted"/>
<dbReference type="Proteomes" id="UP000005064">
    <property type="component" value="Unassembled WGS sequence"/>
</dbReference>
<evidence type="ECO:0000313" key="1">
    <source>
        <dbReference type="EMBL" id="EHK82125.1"/>
    </source>
</evidence>